<evidence type="ECO:0000313" key="2">
    <source>
        <dbReference type="EMBL" id="KAF9059536.1"/>
    </source>
</evidence>
<reference evidence="2" key="1">
    <citation type="submission" date="2020-11" db="EMBL/GenBank/DDBJ databases">
        <authorList>
            <consortium name="DOE Joint Genome Institute"/>
            <person name="Ahrendt S."/>
            <person name="Riley R."/>
            <person name="Andreopoulos W."/>
            <person name="Labutti K."/>
            <person name="Pangilinan J."/>
            <person name="Ruiz-Duenas F.J."/>
            <person name="Barrasa J.M."/>
            <person name="Sanchez-Garcia M."/>
            <person name="Camarero S."/>
            <person name="Miyauchi S."/>
            <person name="Serrano A."/>
            <person name="Linde D."/>
            <person name="Babiker R."/>
            <person name="Drula E."/>
            <person name="Ayuso-Fernandez I."/>
            <person name="Pacheco R."/>
            <person name="Padilla G."/>
            <person name="Ferreira P."/>
            <person name="Barriuso J."/>
            <person name="Kellner H."/>
            <person name="Castanera R."/>
            <person name="Alfaro M."/>
            <person name="Ramirez L."/>
            <person name="Pisabarro A.G."/>
            <person name="Kuo A."/>
            <person name="Tritt A."/>
            <person name="Lipzen A."/>
            <person name="He G."/>
            <person name="Yan M."/>
            <person name="Ng V."/>
            <person name="Cullen D."/>
            <person name="Martin F."/>
            <person name="Rosso M.-N."/>
            <person name="Henrissat B."/>
            <person name="Hibbett D."/>
            <person name="Martinez A.T."/>
            <person name="Grigoriev I.V."/>
        </authorList>
    </citation>
    <scope>NUCLEOTIDE SEQUENCE</scope>
    <source>
        <strain evidence="2">AH 40177</strain>
    </source>
</reference>
<feature type="signal peptide" evidence="1">
    <location>
        <begin position="1"/>
        <end position="18"/>
    </location>
</feature>
<keyword evidence="1" id="KW-0732">Signal</keyword>
<evidence type="ECO:0000313" key="3">
    <source>
        <dbReference type="Proteomes" id="UP000772434"/>
    </source>
</evidence>
<comment type="caution">
    <text evidence="2">The sequence shown here is derived from an EMBL/GenBank/DDBJ whole genome shotgun (WGS) entry which is preliminary data.</text>
</comment>
<feature type="chain" id="PRO_5040495016" evidence="1">
    <location>
        <begin position="19"/>
        <end position="184"/>
    </location>
</feature>
<accession>A0A9P5TY79</accession>
<organism evidence="2 3">
    <name type="scientific">Rhodocollybia butyracea</name>
    <dbReference type="NCBI Taxonomy" id="206335"/>
    <lineage>
        <taxon>Eukaryota</taxon>
        <taxon>Fungi</taxon>
        <taxon>Dikarya</taxon>
        <taxon>Basidiomycota</taxon>
        <taxon>Agaricomycotina</taxon>
        <taxon>Agaricomycetes</taxon>
        <taxon>Agaricomycetidae</taxon>
        <taxon>Agaricales</taxon>
        <taxon>Marasmiineae</taxon>
        <taxon>Omphalotaceae</taxon>
        <taxon>Rhodocollybia</taxon>
    </lineage>
</organism>
<evidence type="ECO:0000256" key="1">
    <source>
        <dbReference type="SAM" id="SignalP"/>
    </source>
</evidence>
<keyword evidence="3" id="KW-1185">Reference proteome</keyword>
<name>A0A9P5TY79_9AGAR</name>
<gene>
    <name evidence="2" type="ORF">BDP27DRAFT_1453249</name>
</gene>
<dbReference type="Proteomes" id="UP000772434">
    <property type="component" value="Unassembled WGS sequence"/>
</dbReference>
<dbReference type="EMBL" id="JADNRY010000295">
    <property type="protein sequence ID" value="KAF9059536.1"/>
    <property type="molecule type" value="Genomic_DNA"/>
</dbReference>
<proteinExistence type="predicted"/>
<protein>
    <submittedName>
        <fullName evidence="2">Uncharacterized protein</fullName>
    </submittedName>
</protein>
<dbReference type="AlphaFoldDB" id="A0A9P5TY79"/>
<sequence length="184" mass="18882">MHFTLAFVTAALVTLTVAVPAFPLLDLQSTPALIKSPQCAAPTVSFCQVALLPVKAAPITTLPHPAHPRARSSAARTLPQSFKYSSPTVTMRFTLAFVTAALVTLTVAVPAFPPAGPAQYTCADQVAPVCCTNSVVLPGGGIAGEGCADYYPSRSCPSPGQVFCCQNTAFGFSAPCVAASVTHA</sequence>